<reference evidence="1" key="2">
    <citation type="journal article" date="2015" name="Data Brief">
        <title>Shoot transcriptome of the giant reed, Arundo donax.</title>
        <authorList>
            <person name="Barrero R.A."/>
            <person name="Guerrero F.D."/>
            <person name="Moolhuijzen P."/>
            <person name="Goolsby J.A."/>
            <person name="Tidwell J."/>
            <person name="Bellgard S.E."/>
            <person name="Bellgard M.I."/>
        </authorList>
    </citation>
    <scope>NUCLEOTIDE SEQUENCE</scope>
    <source>
        <tissue evidence="1">Shoot tissue taken approximately 20 cm above the soil surface</tissue>
    </source>
</reference>
<dbReference type="AlphaFoldDB" id="A0A0A9GZS6"/>
<evidence type="ECO:0000313" key="1">
    <source>
        <dbReference type="EMBL" id="JAE28081.1"/>
    </source>
</evidence>
<sequence>MFWVWGQPTQFICLTAVVAILKGLHRYYVD</sequence>
<accession>A0A0A9GZS6</accession>
<dbReference type="EMBL" id="GBRH01169815">
    <property type="protein sequence ID" value="JAE28081.1"/>
    <property type="molecule type" value="Transcribed_RNA"/>
</dbReference>
<proteinExistence type="predicted"/>
<reference evidence="1" key="1">
    <citation type="submission" date="2014-09" db="EMBL/GenBank/DDBJ databases">
        <authorList>
            <person name="Magalhaes I.L.F."/>
            <person name="Oliveira U."/>
            <person name="Santos F.R."/>
            <person name="Vidigal T.H.D.A."/>
            <person name="Brescovit A.D."/>
            <person name="Santos A.J."/>
        </authorList>
    </citation>
    <scope>NUCLEOTIDE SEQUENCE</scope>
    <source>
        <tissue evidence="1">Shoot tissue taken approximately 20 cm above the soil surface</tissue>
    </source>
</reference>
<organism evidence="1">
    <name type="scientific">Arundo donax</name>
    <name type="common">Giant reed</name>
    <name type="synonym">Donax arundinaceus</name>
    <dbReference type="NCBI Taxonomy" id="35708"/>
    <lineage>
        <taxon>Eukaryota</taxon>
        <taxon>Viridiplantae</taxon>
        <taxon>Streptophyta</taxon>
        <taxon>Embryophyta</taxon>
        <taxon>Tracheophyta</taxon>
        <taxon>Spermatophyta</taxon>
        <taxon>Magnoliopsida</taxon>
        <taxon>Liliopsida</taxon>
        <taxon>Poales</taxon>
        <taxon>Poaceae</taxon>
        <taxon>PACMAD clade</taxon>
        <taxon>Arundinoideae</taxon>
        <taxon>Arundineae</taxon>
        <taxon>Arundo</taxon>
    </lineage>
</organism>
<name>A0A0A9GZS6_ARUDO</name>
<protein>
    <submittedName>
        <fullName evidence="1">Uncharacterized protein</fullName>
    </submittedName>
</protein>